<comment type="caution">
    <text evidence="5">The sequence shown here is derived from an EMBL/GenBank/DDBJ whole genome shotgun (WGS) entry which is preliminary data.</text>
</comment>
<accession>A0ABR1TDE4</accession>
<evidence type="ECO:0000313" key="6">
    <source>
        <dbReference type="Proteomes" id="UP001444661"/>
    </source>
</evidence>
<dbReference type="InterPro" id="IPR051419">
    <property type="entry name" value="Lys/N-term_MeTrsfase_sf"/>
</dbReference>
<sequence length="223" mass="25449">MANSESARMNKAEYWDERYQSADDPPPREWHLGYDQLEGYLQEHVYPHWPADASIMHPGAGSSHLPLEMRKRGGYTNITCAEFSPAVIAQMQPLDPDIKWLQCDVRDMSASGVGSDSFDVVFDKACFEALCGWGPKHLLKEIPDVIVMDTRRYSQEAYRILKPGGWFVIITVFEARYVHHLLKCEGTNWEDVHAPKALSADGWMQTRSFCLRKPANQTTQNND</sequence>
<feature type="domain" description="Methyltransferase type 11" evidence="4">
    <location>
        <begin position="58"/>
        <end position="169"/>
    </location>
</feature>
<dbReference type="Gene3D" id="3.40.50.150">
    <property type="entry name" value="Vaccinia Virus protein VP39"/>
    <property type="match status" value="1"/>
</dbReference>
<proteinExistence type="inferred from homology"/>
<keyword evidence="2" id="KW-0489">Methyltransferase</keyword>
<name>A0ABR1TDE4_9PEZI</name>
<keyword evidence="6" id="KW-1185">Reference proteome</keyword>
<dbReference type="SUPFAM" id="SSF53335">
    <property type="entry name" value="S-adenosyl-L-methionine-dependent methyltransferases"/>
    <property type="match status" value="1"/>
</dbReference>
<evidence type="ECO:0000256" key="3">
    <source>
        <dbReference type="ARBA" id="ARBA00022679"/>
    </source>
</evidence>
<dbReference type="EMBL" id="JAQQWK010000003">
    <property type="protein sequence ID" value="KAK8044437.1"/>
    <property type="molecule type" value="Genomic_DNA"/>
</dbReference>
<protein>
    <recommendedName>
        <fullName evidence="4">Methyltransferase type 11 domain-containing protein</fullName>
    </recommendedName>
</protein>
<dbReference type="InterPro" id="IPR029063">
    <property type="entry name" value="SAM-dependent_MTases_sf"/>
</dbReference>
<organism evidence="5 6">
    <name type="scientific">Apiospora rasikravindrae</name>
    <dbReference type="NCBI Taxonomy" id="990691"/>
    <lineage>
        <taxon>Eukaryota</taxon>
        <taxon>Fungi</taxon>
        <taxon>Dikarya</taxon>
        <taxon>Ascomycota</taxon>
        <taxon>Pezizomycotina</taxon>
        <taxon>Sordariomycetes</taxon>
        <taxon>Xylariomycetidae</taxon>
        <taxon>Amphisphaeriales</taxon>
        <taxon>Apiosporaceae</taxon>
        <taxon>Apiospora</taxon>
    </lineage>
</organism>
<dbReference type="InterPro" id="IPR013216">
    <property type="entry name" value="Methyltransf_11"/>
</dbReference>
<evidence type="ECO:0000256" key="1">
    <source>
        <dbReference type="ARBA" id="ARBA00008361"/>
    </source>
</evidence>
<evidence type="ECO:0000256" key="2">
    <source>
        <dbReference type="ARBA" id="ARBA00022603"/>
    </source>
</evidence>
<dbReference type="Pfam" id="PF08241">
    <property type="entry name" value="Methyltransf_11"/>
    <property type="match status" value="1"/>
</dbReference>
<dbReference type="PANTHER" id="PTHR12176">
    <property type="entry name" value="SAM-DEPENDENT METHYLTRANSFERASE SUPERFAMILY PROTEIN"/>
    <property type="match status" value="1"/>
</dbReference>
<dbReference type="CDD" id="cd02440">
    <property type="entry name" value="AdoMet_MTases"/>
    <property type="match status" value="1"/>
</dbReference>
<keyword evidence="3" id="KW-0808">Transferase</keyword>
<dbReference type="Proteomes" id="UP001444661">
    <property type="component" value="Unassembled WGS sequence"/>
</dbReference>
<gene>
    <name evidence="5" type="ORF">PG993_004461</name>
</gene>
<comment type="similarity">
    <text evidence="1">Belongs to the methyltransferase superfamily.</text>
</comment>
<reference evidence="5 6" key="1">
    <citation type="submission" date="2023-01" db="EMBL/GenBank/DDBJ databases">
        <title>Analysis of 21 Apiospora genomes using comparative genomics revels a genus with tremendous synthesis potential of carbohydrate active enzymes and secondary metabolites.</title>
        <authorList>
            <person name="Sorensen T."/>
        </authorList>
    </citation>
    <scope>NUCLEOTIDE SEQUENCE [LARGE SCALE GENOMIC DNA]</scope>
    <source>
        <strain evidence="5 6">CBS 33761</strain>
    </source>
</reference>
<evidence type="ECO:0000313" key="5">
    <source>
        <dbReference type="EMBL" id="KAK8044437.1"/>
    </source>
</evidence>
<evidence type="ECO:0000259" key="4">
    <source>
        <dbReference type="Pfam" id="PF08241"/>
    </source>
</evidence>